<evidence type="ECO:0000256" key="2">
    <source>
        <dbReference type="ARBA" id="ARBA00022448"/>
    </source>
</evidence>
<accession>H5SB34</accession>
<gene>
    <name evidence="4" type="ORF">HGMM_F06F06C15</name>
</gene>
<dbReference type="Pfam" id="PF01990">
    <property type="entry name" value="ATP-synt_F"/>
    <property type="match status" value="1"/>
</dbReference>
<dbReference type="Gene3D" id="3.40.50.10580">
    <property type="entry name" value="ATPase, V1 complex, subunit F"/>
    <property type="match status" value="1"/>
</dbReference>
<comment type="similarity">
    <text evidence="1">Belongs to the V-ATPase F subunit family.</text>
</comment>
<keyword evidence="3" id="KW-0406">Ion transport</keyword>
<evidence type="ECO:0000313" key="4">
    <source>
        <dbReference type="EMBL" id="BAL53370.1"/>
    </source>
</evidence>
<dbReference type="InterPro" id="IPR036906">
    <property type="entry name" value="ATPase_V1_fsu_sf"/>
</dbReference>
<reference evidence="4" key="2">
    <citation type="journal article" date="2012" name="PLoS ONE">
        <title>A Deeply Branching Thermophilic Bacterium with an Ancient Acetyl-CoA Pathway Dominates a Subsurface Ecosystem.</title>
        <authorList>
            <person name="Takami H."/>
            <person name="Noguchi H."/>
            <person name="Takaki Y."/>
            <person name="Uchiyama I."/>
            <person name="Toyoda A."/>
            <person name="Nishi S."/>
            <person name="Chee G.-J."/>
            <person name="Arai W."/>
            <person name="Nunoura T."/>
            <person name="Itoh T."/>
            <person name="Hattori M."/>
            <person name="Takai K."/>
        </authorList>
    </citation>
    <scope>NUCLEOTIDE SEQUENCE</scope>
</reference>
<dbReference type="GO" id="GO:0046961">
    <property type="term" value="F:proton-transporting ATPase activity, rotational mechanism"/>
    <property type="evidence" value="ECO:0007669"/>
    <property type="project" value="InterPro"/>
</dbReference>
<dbReference type="SUPFAM" id="SSF159468">
    <property type="entry name" value="AtpF-like"/>
    <property type="match status" value="1"/>
</dbReference>
<dbReference type="InterPro" id="IPR008218">
    <property type="entry name" value="ATPase_V1-cplx_f_g_su"/>
</dbReference>
<organism evidence="4">
    <name type="scientific">uncultured Acetothermia bacterium</name>
    <dbReference type="NCBI Taxonomy" id="236499"/>
    <lineage>
        <taxon>Bacteria</taxon>
        <taxon>Candidatus Bipolaricaulota</taxon>
        <taxon>environmental samples</taxon>
    </lineage>
</organism>
<name>H5SB34_9BACT</name>
<protein>
    <submittedName>
        <fullName evidence="4">V-type H+-transporting ATPase subunit F</fullName>
    </submittedName>
</protein>
<evidence type="ECO:0000256" key="1">
    <source>
        <dbReference type="ARBA" id="ARBA00010148"/>
    </source>
</evidence>
<proteinExistence type="inferred from homology"/>
<sequence>MSKIAIVGNKDVYLGFKALGVAVRDARTPQAAEAAVLDLVAQGFSIIFLQEGLAQELGALLDRFSKQSTPALVMIPDNMGSLGIARARIRKLVERAVGIDILSRES</sequence>
<keyword evidence="2" id="KW-0813">Transport</keyword>
<dbReference type="EMBL" id="AP011656">
    <property type="protein sequence ID" value="BAL53370.1"/>
    <property type="molecule type" value="Genomic_DNA"/>
</dbReference>
<reference evidence="4" key="1">
    <citation type="journal article" date="2005" name="Environ. Microbiol.">
        <title>Genetic and functional properties of uncultivated thermophilic crenarchaeotes from a subsurface gold mine as revealed by analysis of genome fragments.</title>
        <authorList>
            <person name="Nunoura T."/>
            <person name="Hirayama H."/>
            <person name="Takami H."/>
            <person name="Oida H."/>
            <person name="Nishi S."/>
            <person name="Shimamura S."/>
            <person name="Suzuki Y."/>
            <person name="Inagaki F."/>
            <person name="Takai K."/>
            <person name="Nealson K.H."/>
            <person name="Horikoshi K."/>
        </authorList>
    </citation>
    <scope>NUCLEOTIDE SEQUENCE</scope>
</reference>
<evidence type="ECO:0000256" key="3">
    <source>
        <dbReference type="ARBA" id="ARBA00023065"/>
    </source>
</evidence>
<dbReference type="AlphaFoldDB" id="H5SB34"/>